<keyword evidence="3" id="KW-1185">Reference proteome</keyword>
<feature type="domain" description="Heterokaryon incompatibility" evidence="1">
    <location>
        <begin position="22"/>
        <end position="118"/>
    </location>
</feature>
<organism evidence="2 3">
    <name type="scientific">Hyaloscypha hepaticicola</name>
    <dbReference type="NCBI Taxonomy" id="2082293"/>
    <lineage>
        <taxon>Eukaryota</taxon>
        <taxon>Fungi</taxon>
        <taxon>Dikarya</taxon>
        <taxon>Ascomycota</taxon>
        <taxon>Pezizomycotina</taxon>
        <taxon>Leotiomycetes</taxon>
        <taxon>Helotiales</taxon>
        <taxon>Hyaloscyphaceae</taxon>
        <taxon>Hyaloscypha</taxon>
    </lineage>
</organism>
<proteinExistence type="predicted"/>
<name>A0A2J6PE67_9HELO</name>
<evidence type="ECO:0000313" key="3">
    <source>
        <dbReference type="Proteomes" id="UP000235672"/>
    </source>
</evidence>
<reference evidence="2" key="1">
    <citation type="submission" date="2016-05" db="EMBL/GenBank/DDBJ databases">
        <title>A degradative enzymes factory behind the ericoid mycorrhizal symbiosis.</title>
        <authorList>
            <consortium name="DOE Joint Genome Institute"/>
            <person name="Martino E."/>
            <person name="Morin E."/>
            <person name="Grelet G."/>
            <person name="Kuo A."/>
            <person name="Kohler A."/>
            <person name="Daghino S."/>
            <person name="Barry K."/>
            <person name="Choi C."/>
            <person name="Cichocki N."/>
            <person name="Clum A."/>
            <person name="Copeland A."/>
            <person name="Hainaut M."/>
            <person name="Haridas S."/>
            <person name="Labutti K."/>
            <person name="Lindquist E."/>
            <person name="Lipzen A."/>
            <person name="Khouja H.-R."/>
            <person name="Murat C."/>
            <person name="Ohm R."/>
            <person name="Olson A."/>
            <person name="Spatafora J."/>
            <person name="Veneault-Fourrey C."/>
            <person name="Henrissat B."/>
            <person name="Grigoriev I."/>
            <person name="Martin F."/>
            <person name="Perotto S."/>
        </authorList>
    </citation>
    <scope>NUCLEOTIDE SEQUENCE [LARGE SCALE GENOMIC DNA]</scope>
    <source>
        <strain evidence="2">UAMH 7357</strain>
    </source>
</reference>
<dbReference type="Proteomes" id="UP000235672">
    <property type="component" value="Unassembled WGS sequence"/>
</dbReference>
<dbReference type="EMBL" id="KZ613553">
    <property type="protein sequence ID" value="PMD12328.1"/>
    <property type="molecule type" value="Genomic_DNA"/>
</dbReference>
<dbReference type="Pfam" id="PF06985">
    <property type="entry name" value="HET"/>
    <property type="match status" value="1"/>
</dbReference>
<dbReference type="AlphaFoldDB" id="A0A2J6PE67"/>
<dbReference type="OrthoDB" id="20872at2759"/>
<evidence type="ECO:0000313" key="2">
    <source>
        <dbReference type="EMBL" id="PMD12328.1"/>
    </source>
</evidence>
<dbReference type="PANTHER" id="PTHR10622:SF12">
    <property type="entry name" value="HET DOMAIN-CONTAINING PROTEIN"/>
    <property type="match status" value="1"/>
</dbReference>
<accession>A0A2J6PE67</accession>
<dbReference type="PANTHER" id="PTHR10622">
    <property type="entry name" value="HET DOMAIN-CONTAINING PROTEIN"/>
    <property type="match status" value="1"/>
</dbReference>
<protein>
    <recommendedName>
        <fullName evidence="1">Heterokaryon incompatibility domain-containing protein</fullName>
    </recommendedName>
</protein>
<sequence>MRLINTETGLMEDFIGDDIPEYAILSHTWEKDEISLQEFQRLTDPDFADDPKTAVGKAKAGFIKIKGCVQLAASRGITYAWIDTCCIDKTSSADLTESINSMYRWYANSKVCFAYLVDVQPVYGVGKPLAWQNSRWFSRGWTLQELIAPSHVEFFFNSWDYMGSRGSWAVMLSNLTGIPVAVLETNDLSSASVAQKMSWASHRKTTRREDMAYCLLGLFDINMPLLYGEGEKAFLRLQEHITASSTDHSLFAWGVDSGSADPLGYGLQRFVELENDGSHKPNARLSRCVITLRETKKTQYSLNLPLSFDGTRKMSSSPCMSQQIFKIRSPYNTEPK</sequence>
<dbReference type="InterPro" id="IPR010730">
    <property type="entry name" value="HET"/>
</dbReference>
<gene>
    <name evidence="2" type="ORF">NA56DRAFT_683432</name>
</gene>
<evidence type="ECO:0000259" key="1">
    <source>
        <dbReference type="Pfam" id="PF06985"/>
    </source>
</evidence>